<keyword evidence="5 6" id="KW-0472">Membrane</keyword>
<evidence type="ECO:0000256" key="6">
    <source>
        <dbReference type="SAM" id="Phobius"/>
    </source>
</evidence>
<organism evidence="7 8">
    <name type="scientific">Maritimibacter harenae</name>
    <dbReference type="NCBI Taxonomy" id="2606218"/>
    <lineage>
        <taxon>Bacteria</taxon>
        <taxon>Pseudomonadati</taxon>
        <taxon>Pseudomonadota</taxon>
        <taxon>Alphaproteobacteria</taxon>
        <taxon>Rhodobacterales</taxon>
        <taxon>Roseobacteraceae</taxon>
        <taxon>Maritimibacter</taxon>
    </lineage>
</organism>
<evidence type="ECO:0000256" key="1">
    <source>
        <dbReference type="ARBA" id="ARBA00004141"/>
    </source>
</evidence>
<dbReference type="EMBL" id="WTUX01000010">
    <property type="protein sequence ID" value="MZR12561.1"/>
    <property type="molecule type" value="Genomic_DNA"/>
</dbReference>
<proteinExistence type="inferred from homology"/>
<dbReference type="PANTHER" id="PTHR31885">
    <property type="entry name" value="GH04784P"/>
    <property type="match status" value="1"/>
</dbReference>
<evidence type="ECO:0000256" key="2">
    <source>
        <dbReference type="ARBA" id="ARBA00007375"/>
    </source>
</evidence>
<evidence type="ECO:0000313" key="7">
    <source>
        <dbReference type="EMBL" id="MZR12561.1"/>
    </source>
</evidence>
<sequence length="208" mass="21854">MIAPVLAWAGILAALIYLPMSEDAPNGPRSVVKMLPLLFFAYAAYHAGGGAFLIAGLLLSALGDFALSRSGQAAFLSGLGAFALAHLAYVVHFLALSGVPLLAAFTLNAPLAVFLVAFAGLAELWLVPYTAGLKWPVRVYIVLITLMGLAALTLPVGTAVLGAAFFIASDTLLAYQLFRMDPDNPLLGRVGWSVWIFYIAGQAMILSA</sequence>
<feature type="transmembrane region" description="Helical" evidence="6">
    <location>
        <begin position="186"/>
        <end position="206"/>
    </location>
</feature>
<feature type="transmembrane region" description="Helical" evidence="6">
    <location>
        <begin position="74"/>
        <end position="95"/>
    </location>
</feature>
<keyword evidence="3 6" id="KW-0812">Transmembrane</keyword>
<dbReference type="InterPro" id="IPR012506">
    <property type="entry name" value="TMEM86B-like"/>
</dbReference>
<evidence type="ECO:0000256" key="4">
    <source>
        <dbReference type="ARBA" id="ARBA00022989"/>
    </source>
</evidence>
<protein>
    <submittedName>
        <fullName evidence="7">Lysoplasmalogenase</fullName>
    </submittedName>
</protein>
<dbReference type="PANTHER" id="PTHR31885:SF6">
    <property type="entry name" value="GH04784P"/>
    <property type="match status" value="1"/>
</dbReference>
<accession>A0A845M8F3</accession>
<evidence type="ECO:0000313" key="8">
    <source>
        <dbReference type="Proteomes" id="UP000467322"/>
    </source>
</evidence>
<feature type="transmembrane region" description="Helical" evidence="6">
    <location>
        <begin position="101"/>
        <end position="127"/>
    </location>
</feature>
<keyword evidence="4 6" id="KW-1133">Transmembrane helix</keyword>
<gene>
    <name evidence="7" type="ORF">GQE99_05955</name>
</gene>
<reference evidence="7 8" key="1">
    <citation type="submission" date="2019-12" db="EMBL/GenBank/DDBJ databases">
        <title>Maritimibacter sp. nov. sp. isolated from sea sand.</title>
        <authorList>
            <person name="Kim J."/>
            <person name="Jeong S.E."/>
            <person name="Jung H.S."/>
            <person name="Jeon C.O."/>
        </authorList>
    </citation>
    <scope>NUCLEOTIDE SEQUENCE [LARGE SCALE GENOMIC DNA]</scope>
    <source>
        <strain evidence="7 8">DP07</strain>
    </source>
</reference>
<dbReference type="Pfam" id="PF07947">
    <property type="entry name" value="YhhN"/>
    <property type="match status" value="1"/>
</dbReference>
<feature type="transmembrane region" description="Helical" evidence="6">
    <location>
        <begin position="139"/>
        <end position="166"/>
    </location>
</feature>
<dbReference type="Proteomes" id="UP000467322">
    <property type="component" value="Unassembled WGS sequence"/>
</dbReference>
<comment type="caution">
    <text evidence="7">The sequence shown here is derived from an EMBL/GenBank/DDBJ whole genome shotgun (WGS) entry which is preliminary data.</text>
</comment>
<dbReference type="AlphaFoldDB" id="A0A845M8F3"/>
<feature type="transmembrane region" description="Helical" evidence="6">
    <location>
        <begin position="37"/>
        <end position="62"/>
    </location>
</feature>
<comment type="similarity">
    <text evidence="2">Belongs to the TMEM86 family.</text>
</comment>
<dbReference type="GO" id="GO:0016787">
    <property type="term" value="F:hydrolase activity"/>
    <property type="evidence" value="ECO:0007669"/>
    <property type="project" value="TreeGrafter"/>
</dbReference>
<evidence type="ECO:0000256" key="3">
    <source>
        <dbReference type="ARBA" id="ARBA00022692"/>
    </source>
</evidence>
<evidence type="ECO:0000256" key="5">
    <source>
        <dbReference type="ARBA" id="ARBA00023136"/>
    </source>
</evidence>
<dbReference type="GO" id="GO:0016020">
    <property type="term" value="C:membrane"/>
    <property type="evidence" value="ECO:0007669"/>
    <property type="project" value="UniProtKB-SubCell"/>
</dbReference>
<name>A0A845M8F3_9RHOB</name>
<dbReference type="RefSeq" id="WP_161350673.1">
    <property type="nucleotide sequence ID" value="NZ_WTUX01000010.1"/>
</dbReference>
<comment type="subcellular location">
    <subcellularLocation>
        <location evidence="1">Membrane</location>
        <topology evidence="1">Multi-pass membrane protein</topology>
    </subcellularLocation>
</comment>
<keyword evidence="8" id="KW-1185">Reference proteome</keyword>